<evidence type="ECO:0000313" key="2">
    <source>
        <dbReference type="Proteomes" id="UP000004123"/>
    </source>
</evidence>
<name>F9DLY8_9BACT</name>
<dbReference type="HOGENOM" id="CLU_2956839_0_0_10"/>
<proteinExistence type="predicted"/>
<accession>F9DLY8</accession>
<organism evidence="1 2">
    <name type="scientific">Prevotella pallens ATCC 700821</name>
    <dbReference type="NCBI Taxonomy" id="997353"/>
    <lineage>
        <taxon>Bacteria</taxon>
        <taxon>Pseudomonadati</taxon>
        <taxon>Bacteroidota</taxon>
        <taxon>Bacteroidia</taxon>
        <taxon>Bacteroidales</taxon>
        <taxon>Prevotellaceae</taxon>
        <taxon>Prevotella</taxon>
    </lineage>
</organism>
<reference evidence="1 2" key="1">
    <citation type="submission" date="2011-04" db="EMBL/GenBank/DDBJ databases">
        <authorList>
            <person name="Muzny D."/>
            <person name="Qin X."/>
            <person name="Deng J."/>
            <person name="Jiang H."/>
            <person name="Liu Y."/>
            <person name="Qu J."/>
            <person name="Song X.-Z."/>
            <person name="Zhang L."/>
            <person name="Thornton R."/>
            <person name="Coyle M."/>
            <person name="Francisco L."/>
            <person name="Jackson L."/>
            <person name="Javaid M."/>
            <person name="Korchina V."/>
            <person name="Kovar C."/>
            <person name="Mata R."/>
            <person name="Mathew T."/>
            <person name="Ngo R."/>
            <person name="Nguyen L."/>
            <person name="Nguyen N."/>
            <person name="Okwuonu G."/>
            <person name="Ongeri F."/>
            <person name="Pham C."/>
            <person name="Simmons D."/>
            <person name="Wilczek-Boney K."/>
            <person name="Hale W."/>
            <person name="Jakkamsetti A."/>
            <person name="Pham P."/>
            <person name="Ruth R."/>
            <person name="San Lucas F."/>
            <person name="Warren J."/>
            <person name="Zhang J."/>
            <person name="Zhao Z."/>
            <person name="Zhou C."/>
            <person name="Zhu D."/>
            <person name="Lee S."/>
            <person name="Bess C."/>
            <person name="Blankenburg K."/>
            <person name="Forbes L."/>
            <person name="Fu Q."/>
            <person name="Gubbala S."/>
            <person name="Hirani K."/>
            <person name="Jayaseelan J.C."/>
            <person name="Lara F."/>
            <person name="Munidasa M."/>
            <person name="Palculict T."/>
            <person name="Patil S."/>
            <person name="Pu L.-L."/>
            <person name="Saada N."/>
            <person name="Tang L."/>
            <person name="Weissenberger G."/>
            <person name="Zhu Y."/>
            <person name="Hemphill L."/>
            <person name="Shang Y."/>
            <person name="Youmans B."/>
            <person name="Ayvaz T."/>
            <person name="Ross M."/>
            <person name="Santibanez J."/>
            <person name="Aqrawi P."/>
            <person name="Gross S."/>
            <person name="Joshi V."/>
            <person name="Fowler G."/>
            <person name="Nazareth L."/>
            <person name="Reid J."/>
            <person name="Worley K."/>
            <person name="Petrosino J."/>
            <person name="Highlander S."/>
            <person name="Gibbs R."/>
        </authorList>
    </citation>
    <scope>NUCLEOTIDE SEQUENCE [LARGE SCALE GENOMIC DNA]</scope>
    <source>
        <strain evidence="1 2">ATCC 700821</strain>
    </source>
</reference>
<protein>
    <submittedName>
        <fullName evidence="1">Uncharacterized protein</fullName>
    </submittedName>
</protein>
<gene>
    <name evidence="1" type="ORF">HMPREF9144_2680</name>
</gene>
<evidence type="ECO:0000313" key="1">
    <source>
        <dbReference type="EMBL" id="EGQ12596.1"/>
    </source>
</evidence>
<dbReference type="AlphaFoldDB" id="F9DLY8"/>
<sequence>MFVLLDCCFICFYVCKYNILISYCKLFSHITLLNCAKNTTNYNTLISQSTKKHIKAIVR</sequence>
<dbReference type="STRING" id="997353.HMPREF9144_2680"/>
<dbReference type="EMBL" id="AFPY01000128">
    <property type="protein sequence ID" value="EGQ12596.1"/>
    <property type="molecule type" value="Genomic_DNA"/>
</dbReference>
<comment type="caution">
    <text evidence="1">The sequence shown here is derived from an EMBL/GenBank/DDBJ whole genome shotgun (WGS) entry which is preliminary data.</text>
</comment>
<dbReference type="Proteomes" id="UP000004123">
    <property type="component" value="Unassembled WGS sequence"/>
</dbReference>